<dbReference type="Proteomes" id="UP000595095">
    <property type="component" value="Chromosome"/>
</dbReference>
<name>A0A7S9DZE2_9ALTE</name>
<sequence>MGLFLSNELRQVDAAHKEYALVKQRADYMQTSAKRRVQLLFGKPSVLFGIFAAGAFKGLTTDNPKSKRKTAISSFIRTAFFQIIT</sequence>
<dbReference type="AlphaFoldDB" id="A0A7S9DZE2"/>
<reference evidence="1 2" key="1">
    <citation type="submission" date="2020-11" db="EMBL/GenBank/DDBJ databases">
        <title>Complete genome sequence for Salinimonas sp. strain G2-b.</title>
        <authorList>
            <person name="Park S.-J."/>
        </authorList>
    </citation>
    <scope>NUCLEOTIDE SEQUENCE [LARGE SCALE GENOMIC DNA]</scope>
    <source>
        <strain evidence="1 2">G2-b</strain>
    </source>
</reference>
<keyword evidence="2" id="KW-1185">Reference proteome</keyword>
<dbReference type="RefSeq" id="WP_195811809.1">
    <property type="nucleotide sequence ID" value="NZ_CP064795.1"/>
</dbReference>
<protein>
    <submittedName>
        <fullName evidence="1">Uncharacterized protein</fullName>
    </submittedName>
</protein>
<dbReference type="KEGG" id="smaa:IT774_06230"/>
<evidence type="ECO:0000313" key="1">
    <source>
        <dbReference type="EMBL" id="QPG06734.1"/>
    </source>
</evidence>
<evidence type="ECO:0000313" key="2">
    <source>
        <dbReference type="Proteomes" id="UP000595095"/>
    </source>
</evidence>
<dbReference type="EMBL" id="CP064795">
    <property type="protein sequence ID" value="QPG06734.1"/>
    <property type="molecule type" value="Genomic_DNA"/>
</dbReference>
<accession>A0A7S9DZE2</accession>
<proteinExistence type="predicted"/>
<gene>
    <name evidence="1" type="ORF">IT774_06230</name>
</gene>
<organism evidence="1 2">
    <name type="scientific">Salinimonas marina</name>
    <dbReference type="NCBI Taxonomy" id="2785918"/>
    <lineage>
        <taxon>Bacteria</taxon>
        <taxon>Pseudomonadati</taxon>
        <taxon>Pseudomonadota</taxon>
        <taxon>Gammaproteobacteria</taxon>
        <taxon>Alteromonadales</taxon>
        <taxon>Alteromonadaceae</taxon>
        <taxon>Alteromonas/Salinimonas group</taxon>
        <taxon>Salinimonas</taxon>
    </lineage>
</organism>